<feature type="transmembrane region" description="Helical" evidence="1">
    <location>
        <begin position="40"/>
        <end position="58"/>
    </location>
</feature>
<keyword evidence="1" id="KW-0472">Membrane</keyword>
<proteinExistence type="predicted"/>
<evidence type="ECO:0000256" key="1">
    <source>
        <dbReference type="SAM" id="Phobius"/>
    </source>
</evidence>
<dbReference type="GeneID" id="29696227"/>
<dbReference type="EMBL" id="WDOP01000017">
    <property type="protein sequence ID" value="KAB7486003.1"/>
    <property type="molecule type" value="Genomic_DNA"/>
</dbReference>
<dbReference type="Proteomes" id="UP000451386">
    <property type="component" value="Unassembled WGS sequence"/>
</dbReference>
<gene>
    <name evidence="2" type="ORF">GBA83_09750</name>
</gene>
<sequence length="113" mass="12199">MGAAEIVVTVVTAVACLGMGVFLGSLPFKRDELTEWHMKYQQLGGVLACGIVIVLMLLGYDLASWLAIAALAVGVAVSRIPVVRRGLLARFPELHPAERQSPLRKGTSKKRRS</sequence>
<comment type="caution">
    <text evidence="2">The sequence shown here is derived from an EMBL/GenBank/DDBJ whole genome shotgun (WGS) entry which is preliminary data.</text>
</comment>
<organism evidence="2 3">
    <name type="scientific">Bifidobacterium bifidum</name>
    <dbReference type="NCBI Taxonomy" id="1681"/>
    <lineage>
        <taxon>Bacteria</taxon>
        <taxon>Bacillati</taxon>
        <taxon>Actinomycetota</taxon>
        <taxon>Actinomycetes</taxon>
        <taxon>Bifidobacteriales</taxon>
        <taxon>Bifidobacteriaceae</taxon>
        <taxon>Bifidobacterium</taxon>
    </lineage>
</organism>
<evidence type="ECO:0000313" key="2">
    <source>
        <dbReference type="EMBL" id="KAB7486003.1"/>
    </source>
</evidence>
<accession>A0A7J5TLU0</accession>
<feature type="transmembrane region" description="Helical" evidence="1">
    <location>
        <begin position="64"/>
        <end position="82"/>
    </location>
</feature>
<evidence type="ECO:0000313" key="3">
    <source>
        <dbReference type="Proteomes" id="UP000451386"/>
    </source>
</evidence>
<keyword evidence="1" id="KW-0812">Transmembrane</keyword>
<dbReference type="RefSeq" id="WP_004219332.1">
    <property type="nucleotide sequence ID" value="NZ_WDOP01000017.1"/>
</dbReference>
<feature type="transmembrane region" description="Helical" evidence="1">
    <location>
        <begin position="6"/>
        <end position="28"/>
    </location>
</feature>
<dbReference type="AlphaFoldDB" id="A0A7J5TLU0"/>
<keyword evidence="1" id="KW-1133">Transmembrane helix</keyword>
<name>A0A7J5TLU0_BIFBI</name>
<protein>
    <submittedName>
        <fullName evidence="2">Uncharacterized protein</fullName>
    </submittedName>
</protein>
<reference evidence="2 3" key="1">
    <citation type="journal article" date="2019" name="Nat. Med.">
        <title>A library of human gut bacterial isolates paired with longitudinal multiomics data enables mechanistic microbiome research.</title>
        <authorList>
            <person name="Poyet M."/>
            <person name="Groussin M."/>
            <person name="Gibbons S.M."/>
            <person name="Avila-Pacheco J."/>
            <person name="Jiang X."/>
            <person name="Kearney S.M."/>
            <person name="Perrotta A.R."/>
            <person name="Berdy B."/>
            <person name="Zhao S."/>
            <person name="Lieberman T.D."/>
            <person name="Swanson P.K."/>
            <person name="Smith M."/>
            <person name="Roesemann S."/>
            <person name="Alexander J.E."/>
            <person name="Rich S.A."/>
            <person name="Livny J."/>
            <person name="Vlamakis H."/>
            <person name="Clish C."/>
            <person name="Bullock K."/>
            <person name="Deik A."/>
            <person name="Scott J."/>
            <person name="Pierce K.A."/>
            <person name="Xavier R.J."/>
            <person name="Alm E.J."/>
        </authorList>
    </citation>
    <scope>NUCLEOTIDE SEQUENCE [LARGE SCALE GENOMIC DNA]</scope>
    <source>
        <strain evidence="2 3">BIOML-A13</strain>
    </source>
</reference>